<evidence type="ECO:0000256" key="2">
    <source>
        <dbReference type="ARBA" id="ARBA00007529"/>
    </source>
</evidence>
<dbReference type="EMBL" id="KZ851920">
    <property type="protein sequence ID" value="RDH19151.1"/>
    <property type="molecule type" value="Genomic_DNA"/>
</dbReference>
<dbReference type="PANTHER" id="PTHR33442:SF1">
    <property type="entry name" value="TRANS-3-HYDROXY-L-PROLINE DEHYDRATASE"/>
    <property type="match status" value="1"/>
</dbReference>
<dbReference type="EC" id="4.2.1.77" evidence="3"/>
<organism evidence="4 5">
    <name type="scientific">Aspergillus niger ATCC 13496</name>
    <dbReference type="NCBI Taxonomy" id="1353008"/>
    <lineage>
        <taxon>Eukaryota</taxon>
        <taxon>Fungi</taxon>
        <taxon>Dikarya</taxon>
        <taxon>Ascomycota</taxon>
        <taxon>Pezizomycotina</taxon>
        <taxon>Eurotiomycetes</taxon>
        <taxon>Eurotiomycetidae</taxon>
        <taxon>Eurotiales</taxon>
        <taxon>Aspergillaceae</taxon>
        <taxon>Aspergillus</taxon>
        <taxon>Aspergillus subgen. Circumdati</taxon>
    </lineage>
</organism>
<protein>
    <recommendedName>
        <fullName evidence="3">trans-L-3-hydroxyproline dehydratase</fullName>
        <ecNumber evidence="3">4.2.1.77</ecNumber>
    </recommendedName>
</protein>
<evidence type="ECO:0000256" key="3">
    <source>
        <dbReference type="ARBA" id="ARBA00013105"/>
    </source>
</evidence>
<reference evidence="4 5" key="1">
    <citation type="submission" date="2018-07" db="EMBL/GenBank/DDBJ databases">
        <title>Section-level genome sequencing of Aspergillus section Nigri to investigate inter- and intra-species variation.</title>
        <authorList>
            <consortium name="DOE Joint Genome Institute"/>
            <person name="Vesth T.C."/>
            <person name="Nybo J.L."/>
            <person name="Theobald S."/>
            <person name="Frisvad J.C."/>
            <person name="Larsen T.O."/>
            <person name="Nielsen K.F."/>
            <person name="Hoof J.B."/>
            <person name="Brandl J."/>
            <person name="Salamov A."/>
            <person name="Riley R."/>
            <person name="Gladden J.M."/>
            <person name="Phatale P."/>
            <person name="Nielsen M.T."/>
            <person name="Lyhne E.K."/>
            <person name="Kogle M.E."/>
            <person name="Strasser K."/>
            <person name="McDonnell E."/>
            <person name="Barry K."/>
            <person name="Clum A."/>
            <person name="Chen C."/>
            <person name="Nolan M."/>
            <person name="Sandor L."/>
            <person name="Kuo A."/>
            <person name="Lipzen A."/>
            <person name="Hainaut M."/>
            <person name="Drula E."/>
            <person name="Tsang A."/>
            <person name="Magnuson J.K."/>
            <person name="Henrissat B."/>
            <person name="Wiebenga A."/>
            <person name="Simmons B.A."/>
            <person name="Makela M.R."/>
            <person name="De vries R.P."/>
            <person name="Grigoriev I.V."/>
            <person name="Mortensen U.H."/>
            <person name="Baker S.E."/>
            <person name="Andersen M.R."/>
        </authorList>
    </citation>
    <scope>NUCLEOTIDE SEQUENCE [LARGE SCALE GENOMIC DNA]</scope>
    <source>
        <strain evidence="4 5">ATCC 13496</strain>
    </source>
</reference>
<evidence type="ECO:0000256" key="1">
    <source>
        <dbReference type="ARBA" id="ARBA00001148"/>
    </source>
</evidence>
<evidence type="ECO:0000313" key="5">
    <source>
        <dbReference type="Proteomes" id="UP000253845"/>
    </source>
</evidence>
<sequence>MTNNPSYWIESEDWHTAGEPFRIIPRLPSGFMPAGRTVSDRRTEIIQTENHPLDRLRKFLSHEPRGHADMYGGFITPPDDKGAHFGVLFWHTSGFSTACGHGTIALGYWAVSKGLVEVPENGAVEVVVDVPSGRVSASVTVRHGKPVHADFINISSYQIARGLSVKIPSRDEEIRVDLAFAGAVMASVNAAELGLEVKPSNADTFIKLQREIKAALGDRATYLDYELYAVIFFEEERDHPDYQKLIVQRSATVYGDGQIDRSPCGSGTCARIATLFGDGQLRENLKLLHHSIIGSAFEAQIESLRTCPVPGFDSCVVRVRGQAHLVAQSRFFINEEDPLSPGFILR</sequence>
<dbReference type="VEuPathDB" id="FungiDB:M747DRAFT_342745"/>
<evidence type="ECO:0000313" key="4">
    <source>
        <dbReference type="EMBL" id="RDH19151.1"/>
    </source>
</evidence>
<dbReference type="InterPro" id="IPR008794">
    <property type="entry name" value="Pro_racemase_fam"/>
</dbReference>
<accession>A0A370C156</accession>
<dbReference type="PIRSF" id="PIRSF029792">
    <property type="entry name" value="Pro_racemase"/>
    <property type="match status" value="1"/>
</dbReference>
<dbReference type="SUPFAM" id="SSF54506">
    <property type="entry name" value="Diaminopimelate epimerase-like"/>
    <property type="match status" value="1"/>
</dbReference>
<dbReference type="AlphaFoldDB" id="A0A370C156"/>
<dbReference type="GO" id="GO:0050346">
    <property type="term" value="F:trans-L-3-hydroxyproline dehydratase activity"/>
    <property type="evidence" value="ECO:0007669"/>
    <property type="project" value="UniProtKB-EC"/>
</dbReference>
<comment type="similarity">
    <text evidence="2">Belongs to the proline racemase family.</text>
</comment>
<dbReference type="Proteomes" id="UP000253845">
    <property type="component" value="Unassembled WGS sequence"/>
</dbReference>
<comment type="catalytic activity">
    <reaction evidence="1">
        <text>trans-3-hydroxy-L-proline = 1-pyrroline-2-carboxylate + H2O</text>
        <dbReference type="Rhea" id="RHEA:10320"/>
        <dbReference type="ChEBI" id="CHEBI:15377"/>
        <dbReference type="ChEBI" id="CHEBI:39785"/>
        <dbReference type="ChEBI" id="CHEBI:57938"/>
        <dbReference type="EC" id="4.2.1.77"/>
    </reaction>
</comment>
<dbReference type="PANTHER" id="PTHR33442">
    <property type="entry name" value="TRANS-3-HYDROXY-L-PROLINE DEHYDRATASE"/>
    <property type="match status" value="1"/>
</dbReference>
<proteinExistence type="inferred from homology"/>
<gene>
    <name evidence="4" type="ORF">M747DRAFT_342745</name>
</gene>
<dbReference type="SFLD" id="SFLDS00028">
    <property type="entry name" value="Proline_Racemase"/>
    <property type="match status" value="1"/>
</dbReference>
<dbReference type="Gene3D" id="3.10.310.10">
    <property type="entry name" value="Diaminopimelate Epimerase, Chain A, domain 1"/>
    <property type="match status" value="2"/>
</dbReference>
<name>A0A370C156_ASPNG</name>
<dbReference type="Pfam" id="PF05544">
    <property type="entry name" value="Pro_racemase"/>
    <property type="match status" value="1"/>
</dbReference>